<evidence type="ECO:0000313" key="6">
    <source>
        <dbReference type="EMBL" id="RYO93839.1"/>
    </source>
</evidence>
<dbReference type="PANTHER" id="PTHR31668:SF20">
    <property type="entry name" value="ZN(II)2CYS6 TRANSCRIPTION FACTOR (EUROFUNG)"/>
    <property type="match status" value="1"/>
</dbReference>
<evidence type="ECO:0000256" key="2">
    <source>
        <dbReference type="ARBA" id="ARBA00023242"/>
    </source>
</evidence>
<reference evidence="6 7" key="1">
    <citation type="submission" date="2018-06" db="EMBL/GenBank/DDBJ databases">
        <title>Complete Genomes of Monosporascus.</title>
        <authorList>
            <person name="Robinson A.J."/>
            <person name="Natvig D.O."/>
        </authorList>
    </citation>
    <scope>NUCLEOTIDE SEQUENCE [LARGE SCALE GENOMIC DNA]</scope>
    <source>
        <strain evidence="6 7">CBS 609.92</strain>
    </source>
</reference>
<feature type="region of interest" description="Disordered" evidence="3">
    <location>
        <begin position="577"/>
        <end position="606"/>
    </location>
</feature>
<dbReference type="CDD" id="cd00067">
    <property type="entry name" value="GAL4"/>
    <property type="match status" value="1"/>
</dbReference>
<dbReference type="EMBL" id="QJNS01000015">
    <property type="protein sequence ID" value="RYO93839.1"/>
    <property type="molecule type" value="Genomic_DNA"/>
</dbReference>
<dbReference type="InterPro" id="IPR050797">
    <property type="entry name" value="Carb_Metab_Trans_Reg"/>
</dbReference>
<dbReference type="Proteomes" id="UP000294003">
    <property type="component" value="Unassembled WGS sequence"/>
</dbReference>
<dbReference type="InterPro" id="IPR001138">
    <property type="entry name" value="Zn2Cys6_DnaBD"/>
</dbReference>
<dbReference type="Pfam" id="PF04082">
    <property type="entry name" value="Fungal_trans"/>
    <property type="match status" value="1"/>
</dbReference>
<evidence type="ECO:0000259" key="5">
    <source>
        <dbReference type="SMART" id="SM00906"/>
    </source>
</evidence>
<evidence type="ECO:0000256" key="1">
    <source>
        <dbReference type="ARBA" id="ARBA00022723"/>
    </source>
</evidence>
<dbReference type="PANTHER" id="PTHR31668">
    <property type="entry name" value="GLUCOSE TRANSPORT TRANSCRIPTION REGULATOR RGT1-RELATED-RELATED"/>
    <property type="match status" value="1"/>
</dbReference>
<feature type="domain" description="Zn(2)-C6 fungal-type" evidence="4">
    <location>
        <begin position="3"/>
        <end position="44"/>
    </location>
</feature>
<evidence type="ECO:0008006" key="8">
    <source>
        <dbReference type="Google" id="ProtNLM"/>
    </source>
</evidence>
<keyword evidence="1" id="KW-0479">Metal-binding</keyword>
<dbReference type="Gene3D" id="4.10.240.10">
    <property type="entry name" value="Zn(2)-C6 fungal-type DNA-binding domain"/>
    <property type="match status" value="1"/>
</dbReference>
<name>A0ABY0HHX5_9PEZI</name>
<comment type="caution">
    <text evidence="6">The sequence shown here is derived from an EMBL/GenBank/DDBJ whole genome shotgun (WGS) entry which is preliminary data.</text>
</comment>
<evidence type="ECO:0000313" key="7">
    <source>
        <dbReference type="Proteomes" id="UP000294003"/>
    </source>
</evidence>
<gene>
    <name evidence="6" type="ORF">DL762_000889</name>
</gene>
<dbReference type="Pfam" id="PF00172">
    <property type="entry name" value="Zn_clus"/>
    <property type="match status" value="1"/>
</dbReference>
<evidence type="ECO:0000259" key="4">
    <source>
        <dbReference type="SMART" id="SM00066"/>
    </source>
</evidence>
<dbReference type="InterPro" id="IPR036864">
    <property type="entry name" value="Zn2-C6_fun-type_DNA-bd_sf"/>
</dbReference>
<feature type="domain" description="Xylanolytic transcriptional activator regulatory" evidence="5">
    <location>
        <begin position="213"/>
        <end position="283"/>
    </location>
</feature>
<proteinExistence type="predicted"/>
<evidence type="ECO:0000256" key="3">
    <source>
        <dbReference type="SAM" id="MobiDB-lite"/>
    </source>
</evidence>
<sequence length="719" mass="80083">MTTAVKRACDACHRRKCDGINPCRNCASAQLTCTYNAIPQKKGPKGSRAKVISELRETQRQTSLSAKVQNRINGIANPPCSLGLAPTPGLMTGEMAKESVEFFFANMYPIMPILNRQRLEHEAMFMDQNVDTYCVLTSLSAFMMFQPGMTMPGLDPVLGHIPGANIVSATLLMEETIRVRKGVEYFECPSLNGLCTSYFLFCCHYALELHDKAWFYLREATTLAHIMGMTKEETYSQREDFQGPRYRRLYWLLFITERAYSLQRGRPLTLEPTVNLPTIAEDPADPLSHQLNGFILLANLFRPFDNTFLALWNRRREDYSPSYLNALQKQLPEMLPPYMQGQEHEQSELRTSQQWLKAVVWQLTVHNGCVPQKCEDQMPYQYHVDMSRDILSLTSQLSTQSTEILGVPMVAKLLELACNLTDVLLLQPSSGSIFTIGPRELLPSVLQILSALRSGEHHLLPLLLTKVHDILPRLVNPNLQRAPENACSVDIFDGFGNAGMGQPPLITEFKSEPFTPGPVPRMEDMVTDSASSTAAASSTDIGTPFPMVSSPAVMSPAVDYPHMGDFNNISDMIGSLGQGSQSTLSNQGTLNHQQSQHQHQDVASRGMEQTAGMNTQLQHGMHSNIGRGLNQPQSVVGVTQSQNIAQNQGYNHMNQNIMDGLLHRQNPQRTNSYNVHQPPQIPRTVGDFHALQRANSDHVSMNPLGLGPMGGDIDFNGMR</sequence>
<organism evidence="6 7">
    <name type="scientific">Monosporascus cannonballus</name>
    <dbReference type="NCBI Taxonomy" id="155416"/>
    <lineage>
        <taxon>Eukaryota</taxon>
        <taxon>Fungi</taxon>
        <taxon>Dikarya</taxon>
        <taxon>Ascomycota</taxon>
        <taxon>Pezizomycotina</taxon>
        <taxon>Sordariomycetes</taxon>
        <taxon>Xylariomycetidae</taxon>
        <taxon>Xylariales</taxon>
        <taxon>Xylariales incertae sedis</taxon>
        <taxon>Monosporascus</taxon>
    </lineage>
</organism>
<protein>
    <recommendedName>
        <fullName evidence="8">Zn(2)-C6 fungal-type domain-containing protein</fullName>
    </recommendedName>
</protein>
<accession>A0ABY0HHX5</accession>
<dbReference type="SMART" id="SM00066">
    <property type="entry name" value="GAL4"/>
    <property type="match status" value="1"/>
</dbReference>
<dbReference type="InterPro" id="IPR007219">
    <property type="entry name" value="XnlR_reg_dom"/>
</dbReference>
<keyword evidence="2" id="KW-0539">Nucleus</keyword>
<dbReference type="SUPFAM" id="SSF57701">
    <property type="entry name" value="Zn2/Cys6 DNA-binding domain"/>
    <property type="match status" value="1"/>
</dbReference>
<feature type="compositionally biased region" description="Low complexity" evidence="3">
    <location>
        <begin position="577"/>
        <end position="589"/>
    </location>
</feature>
<dbReference type="CDD" id="cd12148">
    <property type="entry name" value="fungal_TF_MHR"/>
    <property type="match status" value="1"/>
</dbReference>
<dbReference type="SMART" id="SM00906">
    <property type="entry name" value="Fungal_trans"/>
    <property type="match status" value="1"/>
</dbReference>
<keyword evidence="7" id="KW-1185">Reference proteome</keyword>